<dbReference type="EMBL" id="LSKU01000001">
    <property type="protein sequence ID" value="KXG43917.1"/>
    <property type="molecule type" value="Genomic_DNA"/>
</dbReference>
<keyword evidence="6 7" id="KW-0472">Membrane</keyword>
<evidence type="ECO:0000256" key="1">
    <source>
        <dbReference type="ARBA" id="ARBA00004651"/>
    </source>
</evidence>
<accession>A0A135L4T1</accession>
<comment type="subcellular location">
    <subcellularLocation>
        <location evidence="1">Cell membrane</location>
        <topology evidence="1">Multi-pass membrane protein</topology>
    </subcellularLocation>
</comment>
<name>A0A135L4T1_9BACI</name>
<sequence length="301" mass="32975">MVWGMMIAWYLFLAGVSAGAYLTSHIVSRKFPFATTIQKTGYILAPILLAIGLLLLVFDAEAGLHHPLRFIYLLVNFPNSMMTNGTYIISVFLLITAYQALMVYLKKQVNVWIERLGVLFAIGTAGYTGLLIGVVKAVPLWNTSVLPVLFMVSAFSTGIAATVLFATLADRKACYNMQWLKKTHFSLMGLELILIFFMLYVTSAANEAAYQSVQALIVGEYALMFWLGIITIGLLVPMVIEGVELFHFHASTKPQNLQVSAASSLTGPSLLPALITEGFVLIGGFILRYIVLAAALTISLF</sequence>
<dbReference type="Proteomes" id="UP000070352">
    <property type="component" value="Unassembled WGS sequence"/>
</dbReference>
<feature type="transmembrane region" description="Helical" evidence="7">
    <location>
        <begin position="223"/>
        <end position="243"/>
    </location>
</feature>
<dbReference type="Gene3D" id="1.20.1630.10">
    <property type="entry name" value="Formate dehydrogenase/DMSO reductase domain"/>
    <property type="match status" value="1"/>
</dbReference>
<feature type="transmembrane region" description="Helical" evidence="7">
    <location>
        <begin position="40"/>
        <end position="58"/>
    </location>
</feature>
<evidence type="ECO:0000256" key="3">
    <source>
        <dbReference type="ARBA" id="ARBA00022475"/>
    </source>
</evidence>
<dbReference type="AlphaFoldDB" id="A0A135L4T1"/>
<dbReference type="Pfam" id="PF03916">
    <property type="entry name" value="NrfD"/>
    <property type="match status" value="1"/>
</dbReference>
<comment type="caution">
    <text evidence="8">The sequence shown here is derived from an EMBL/GenBank/DDBJ whole genome shotgun (WGS) entry which is preliminary data.</text>
</comment>
<organism evidence="8 9">
    <name type="scientific">Tepidibacillus decaturensis</name>
    <dbReference type="NCBI Taxonomy" id="1413211"/>
    <lineage>
        <taxon>Bacteria</taxon>
        <taxon>Bacillati</taxon>
        <taxon>Bacillota</taxon>
        <taxon>Bacilli</taxon>
        <taxon>Bacillales</taxon>
        <taxon>Bacillaceae</taxon>
        <taxon>Tepidibacillus</taxon>
    </lineage>
</organism>
<dbReference type="InterPro" id="IPR005614">
    <property type="entry name" value="NrfD-like"/>
</dbReference>
<dbReference type="InterPro" id="IPR052049">
    <property type="entry name" value="Electron_transfer_protein"/>
</dbReference>
<evidence type="ECO:0000256" key="5">
    <source>
        <dbReference type="ARBA" id="ARBA00022989"/>
    </source>
</evidence>
<feature type="transmembrane region" description="Helical" evidence="7">
    <location>
        <begin position="144"/>
        <end position="165"/>
    </location>
</feature>
<keyword evidence="5 7" id="KW-1133">Transmembrane helix</keyword>
<protein>
    <recommendedName>
        <fullName evidence="10">Polysulfide reductase</fullName>
    </recommendedName>
</protein>
<evidence type="ECO:0000313" key="8">
    <source>
        <dbReference type="EMBL" id="KXG43917.1"/>
    </source>
</evidence>
<feature type="transmembrane region" description="Helical" evidence="7">
    <location>
        <begin position="6"/>
        <end position="28"/>
    </location>
</feature>
<evidence type="ECO:0000256" key="2">
    <source>
        <dbReference type="ARBA" id="ARBA00008929"/>
    </source>
</evidence>
<evidence type="ECO:0000256" key="4">
    <source>
        <dbReference type="ARBA" id="ARBA00022692"/>
    </source>
</evidence>
<feature type="transmembrane region" description="Helical" evidence="7">
    <location>
        <begin position="117"/>
        <end position="138"/>
    </location>
</feature>
<evidence type="ECO:0008006" key="10">
    <source>
        <dbReference type="Google" id="ProtNLM"/>
    </source>
</evidence>
<keyword evidence="3" id="KW-1003">Cell membrane</keyword>
<evidence type="ECO:0000256" key="6">
    <source>
        <dbReference type="ARBA" id="ARBA00023136"/>
    </source>
</evidence>
<reference evidence="8 9" key="1">
    <citation type="submission" date="2016-02" db="EMBL/GenBank/DDBJ databases">
        <title>Draft Genome for Tepidibacillus decaturensis nov. sp. Strain Z9, an Anaerobic, Moderately Thermophilic and Heterotrophic Bacterium from Deep Subsurface of the Illinois Basin, USA.</title>
        <authorList>
            <person name="Dong Y."/>
            <person name="Chang J.Y."/>
            <person name="Sanford R."/>
            <person name="Fouke B.W."/>
        </authorList>
    </citation>
    <scope>NUCLEOTIDE SEQUENCE [LARGE SCALE GENOMIC DNA]</scope>
    <source>
        <strain evidence="8 9">Z9</strain>
    </source>
</reference>
<keyword evidence="4 7" id="KW-0812">Transmembrane</keyword>
<dbReference type="RefSeq" id="WP_068725021.1">
    <property type="nucleotide sequence ID" value="NZ_LSKU01000001.1"/>
</dbReference>
<proteinExistence type="inferred from homology"/>
<evidence type="ECO:0000313" key="9">
    <source>
        <dbReference type="Proteomes" id="UP000070352"/>
    </source>
</evidence>
<comment type="similarity">
    <text evidence="2">Belongs to the NrfD family.</text>
</comment>
<feature type="transmembrane region" description="Helical" evidence="7">
    <location>
        <begin position="279"/>
        <end position="300"/>
    </location>
</feature>
<evidence type="ECO:0000256" key="7">
    <source>
        <dbReference type="SAM" id="Phobius"/>
    </source>
</evidence>
<dbReference type="OrthoDB" id="9778963at2"/>
<dbReference type="STRING" id="1413211.U473_07785"/>
<dbReference type="GO" id="GO:0005886">
    <property type="term" value="C:plasma membrane"/>
    <property type="evidence" value="ECO:0007669"/>
    <property type="project" value="UniProtKB-SubCell"/>
</dbReference>
<feature type="transmembrane region" description="Helical" evidence="7">
    <location>
        <begin position="87"/>
        <end position="105"/>
    </location>
</feature>
<feature type="transmembrane region" description="Helical" evidence="7">
    <location>
        <begin position="185"/>
        <end position="203"/>
    </location>
</feature>
<keyword evidence="9" id="KW-1185">Reference proteome</keyword>
<gene>
    <name evidence="8" type="ORF">U473_07785</name>
</gene>
<dbReference type="PANTHER" id="PTHR34856:SF2">
    <property type="entry name" value="PROTEIN NRFD"/>
    <property type="match status" value="1"/>
</dbReference>
<dbReference type="PANTHER" id="PTHR34856">
    <property type="entry name" value="PROTEIN NRFD"/>
    <property type="match status" value="1"/>
</dbReference>